<protein>
    <submittedName>
        <fullName evidence="2">Uncharacterized protein</fullName>
    </submittedName>
</protein>
<proteinExistence type="predicted"/>
<evidence type="ECO:0000313" key="2">
    <source>
        <dbReference type="EMBL" id="USW56690.1"/>
    </source>
</evidence>
<evidence type="ECO:0000256" key="1">
    <source>
        <dbReference type="SAM" id="MobiDB-lite"/>
    </source>
</evidence>
<accession>A0A9Q9AX07</accession>
<feature type="compositionally biased region" description="Polar residues" evidence="1">
    <location>
        <begin position="92"/>
        <end position="117"/>
    </location>
</feature>
<sequence length="215" mass="23424">MDKIKAGSQMNMPDERSAVQSTSRQGIGPPPPRLGFPLSNSTCQKMRQWKCFTSMSLELRCRPSEARRQLDICKREEPDFSFPQLDPPPSADPTSLAESLQDQQSDPSELSTTTQSPPRVWRVVCQLRRPELTEEEKAAEAVDNAAISQALAQHFAMMRSDPAVARRRLGRPVAASSAEQSVPGAARNVFAGQHGKLGPLVSSSAEPDGGLDNSL</sequence>
<dbReference type="AlphaFoldDB" id="A0A9Q9AX07"/>
<evidence type="ECO:0000313" key="3">
    <source>
        <dbReference type="Proteomes" id="UP001056384"/>
    </source>
</evidence>
<name>A0A9Q9AX07_9PEZI</name>
<keyword evidence="3" id="KW-1185">Reference proteome</keyword>
<feature type="region of interest" description="Disordered" evidence="1">
    <location>
        <begin position="195"/>
        <end position="215"/>
    </location>
</feature>
<dbReference type="EMBL" id="CP099426">
    <property type="protein sequence ID" value="USW56690.1"/>
    <property type="molecule type" value="Genomic_DNA"/>
</dbReference>
<feature type="region of interest" description="Disordered" evidence="1">
    <location>
        <begin position="78"/>
        <end position="117"/>
    </location>
</feature>
<gene>
    <name evidence="2" type="ORF">Slin15195_G100090</name>
</gene>
<reference evidence="2" key="1">
    <citation type="submission" date="2022-06" db="EMBL/GenBank/DDBJ databases">
        <title>Complete genome sequences of two strains of the flax pathogen Septoria linicola.</title>
        <authorList>
            <person name="Lapalu N."/>
            <person name="Simon A."/>
            <person name="Demenou B."/>
            <person name="Paumier D."/>
            <person name="Guillot M.-P."/>
            <person name="Gout L."/>
            <person name="Valade R."/>
        </authorList>
    </citation>
    <scope>NUCLEOTIDE SEQUENCE</scope>
    <source>
        <strain evidence="2">SE15195</strain>
    </source>
</reference>
<feature type="region of interest" description="Disordered" evidence="1">
    <location>
        <begin position="1"/>
        <end position="40"/>
    </location>
</feature>
<dbReference type="Proteomes" id="UP001056384">
    <property type="component" value="Chromosome 9"/>
</dbReference>
<organism evidence="2 3">
    <name type="scientific">Septoria linicola</name>
    <dbReference type="NCBI Taxonomy" id="215465"/>
    <lineage>
        <taxon>Eukaryota</taxon>
        <taxon>Fungi</taxon>
        <taxon>Dikarya</taxon>
        <taxon>Ascomycota</taxon>
        <taxon>Pezizomycotina</taxon>
        <taxon>Dothideomycetes</taxon>
        <taxon>Dothideomycetidae</taxon>
        <taxon>Mycosphaerellales</taxon>
        <taxon>Mycosphaerellaceae</taxon>
        <taxon>Septoria</taxon>
    </lineage>
</organism>